<dbReference type="FunFam" id="3.30.70.1230:FF:000030">
    <property type="entry name" value="Si:ch211-215j19.12"/>
    <property type="match status" value="1"/>
</dbReference>
<comment type="caution">
    <text evidence="15">The sequence shown here is derived from an EMBL/GenBank/DDBJ whole genome shotgun (WGS) entry which is preliminary data.</text>
</comment>
<evidence type="ECO:0000256" key="1">
    <source>
        <dbReference type="ARBA" id="ARBA00004167"/>
    </source>
</evidence>
<dbReference type="Pfam" id="PF13458">
    <property type="entry name" value="Peripla_BP_6"/>
    <property type="match status" value="1"/>
</dbReference>
<evidence type="ECO:0000256" key="12">
    <source>
        <dbReference type="SAM" id="Phobius"/>
    </source>
</evidence>
<feature type="region of interest" description="Disordered" evidence="11">
    <location>
        <begin position="2175"/>
        <end position="2212"/>
    </location>
</feature>
<dbReference type="GO" id="GO:0007168">
    <property type="term" value="P:receptor guanylyl cyclase signaling pathway"/>
    <property type="evidence" value="ECO:0007669"/>
    <property type="project" value="TreeGrafter"/>
</dbReference>
<protein>
    <recommendedName>
        <fullName evidence="2">guanylate cyclase</fullName>
        <ecNumber evidence="2">4.6.1.2</ecNumber>
    </recommendedName>
</protein>
<dbReference type="SUPFAM" id="SSF55073">
    <property type="entry name" value="Nucleotide cyclase"/>
    <property type="match status" value="1"/>
</dbReference>
<dbReference type="CDD" id="cd07302">
    <property type="entry name" value="CHD"/>
    <property type="match status" value="1"/>
</dbReference>
<evidence type="ECO:0000256" key="10">
    <source>
        <dbReference type="SAM" id="Coils"/>
    </source>
</evidence>
<dbReference type="InterPro" id="IPR028082">
    <property type="entry name" value="Peripla_BP_I"/>
</dbReference>
<dbReference type="InterPro" id="IPR011009">
    <property type="entry name" value="Kinase-like_dom_sf"/>
</dbReference>
<sequence length="2858" mass="311139">MAVAWRAACNNNSTINPRRATTTSMVAVLLLLTTILLMSFKGLLCDAQQQQEQPSPPQPSSSYTTTPPLPPSTDDDDQQEEVNLTTEAAKVSSPPPPMQISCDASKLSRFVYPADAEDQQNSSKLCSSFLLVQTTTTTTTTPFNSFATGLRAAFHKASSSASMLCLTLHICTLEEEEKSDNNQKNTQQTLDLSSFVGLFASDELATIKTARLWNHSSSSSSSSSHHHHLPLIGPATGLNSLRTKDPFIRNVVNVRVGIKEEIAALTEALFEAHESENTATNDDNNSLDDGRRRSSTNRGGGGEDEEVGLLRNEDVIDFESIGAIVAHHFPSSEDVISAAEEQMRARLHPDLSVIQEWPWNASEDEIQRVFEAVFKPSGPNQNKPVPRALFLHGSAKNVAHFAKLASDFDTTTTTRTRRHLEASDDDHASRVLLVTSATGAYELNRELARVFATEPMWGGSTTANNSAVTTSTAEFAASSATTAEIHTISVALSQVLPTMALASGVASDSGPAAELVDEFRDAMKRSPPLSSESTHHSSPSDTAFEGYVVGTLTTQLLVDATRSMREAYKIAQDCACTGINTGINETIFGRGYGTSCAAWEVRQQDAASGLLLPLDLDKCEALWGPDAPLTNTSVPLGGWCCQQWCYVSRSCPGARLSSSSPESMLFYSYSPTDCPSTPARECLARYAASENNMDAFLGTEDASSLEKELANDDDGKGIKIAAINSLRAAMLDSLYNQGIWEVGGKFRLGPYGDTCFQPGTGCYCNSGLHSVYMLHSHEPGIMHGAHTTPTGSPVLTFGGCRLNTVAPDPIIIGQSCALTGPTSALGLGMNTGMQIGVDEVDALGGVAGTFLNLAAVDDGYEPNRAADNVPVLLEEKGAALLAGFVGTPTSKAVVEWLEANNRTDVPFIAPFTGAGLLRMGQRSIINIRASYGDETAAMVMHFVGDLGMRRIAIFAQEDSFGRAGYDGLVAALQLTKVPLYAEGWYIRNTVDVAAGVDAILGSYDADPVPEPPQLIVMIGAYKPLAAFVTAVRARVQKTGSNVPVFTTVSFVGTAAFSAALATPENRENVWITQVVPNPNGQGDFARRYRAALRLFDPNLEPDFVSYEGYIAMRFIDAVLMRMGEVYRHGLDSREFVRDLRKKFLDTVYEPPGIFILDQQNLVIGPYFEEEPGYWCNQGLRTVWLTKLNPSNGEALYGVDDVTPFQYSTCGYDALSRLEEEQINFDVGRILGIIAAVILPLLFICCLISALLVRRYVRHREAKAIMETWHIEYDDLTFLHPLGEGAQGTTWYGRYSGTEVVIKQIDAPPKSQRIGEGRRSLHSKRTPPSPRPSSLESSSPKDSAEEAAAGTVVKASLPAAVPLTMRSISKGIVARLRMQPQQCKPIHVSQLPRSIRESRSDCADMTHALTFTSEDDAAVAAAAAATAHHDDNGDDDGHPSSLSTGMAEAEVNTETVAATKNDENNGLPSALRRGGSQITRNSDGSQNDVDGTRDAFKRSVSLSQQYDSVEFASLSQRKNTIRRGFTSIFNSSSSRGKTVDREFNVLHRLRHPNIRLFMGAYLGVASQKRKKKRESCKEKKKKKTSKFNEIFAMMTRRRERKTGSDASDVEDVEGGGGNGDDGDYNECQENEEKERLHPRSSILIVSEYMTRGNLHDILSNPTLELDWEMRLSFCRDMARGLMYLHSQEPPVLHQDLKSHNMLVDDRWNVKVGDFGHSAVLNEVLGRSVTGTPLWTAPEVLSGKPNTQASDVYGLGIVFWEVLSRRDPYDDETTSRDDIIQQIIAGVRPRMPAAGGEGGVVVPESMTKLIMTCWSSDPESRPTMMEVSKMLDSMVSSNELTLGGRMRSSSTGVSSGAKLLVNRMLPARIARALEDGQPVQPEHFDDVTILFSDIVGYTAISSSLPPGEVMDMLNRLYTAFDALTTRHGLFKVETIGDAYMVVGGCPEAQPDHAVRIARMALDMLETAATIPVSNMSDDFGTICIRVGLHSGPVVGSVVGDLQPRYTLFGDTVNVASRMESTSLAKMAQVSSATYQRLVDSGETGAFTLQPRGETTVKGKGMMHTYWLRPAGHLMLLGWLEALVEKHGLDMEDVKSIPESYMRTAASEEELLACTRLRHLDAFKLGARYLEKVSMMGGDPSVALGTMLSVDVELLGAVRTLEELRAVVRIAAQAAGHVPPEEVAKKGEDAAAHTSVSSSSPLKKSSATKAAEPDHVTTMSANAKLAQATLSHLQELVAENRVFLTRFSNVPSQLLDLICKREHMMWLLSMAHDESQQQQTLESPLASQRMQHGTFAEDTTPSQEPQYERQGSLSSTNTYSRSSSLRMSGTAMMLKWLAVCVSTEALWRFSTHYHHYHPADAATAAATEAENVVETISSADKLDTLRRVPHSLYTMANSLELMKQVVRMEVEGSHAALEAFDEALGSGHDASSAQDFHRLLNECPPILLDTAESGDDVQALLSWIKASPDLVKLLGEACISQLTAAIEKRTSASLHGGRSFANQVTLPRLRHVPHVVLTQLRSTEHVMKVLSLEKRCLECLAELFMDDEKKKGREDYLHHRNDERDDESRTKAETVVVASDDDEVTPVQDRRSRVPAAPSPTSSEAHAKHQVVLTRLVLSPKPLLDACKTTGDLHTVLHEWLEPVGEGGGRRRDARRAFNEDDEYEDELQRDQSSKKPNVALVKVLSRIVSSDASRFVACRAVPTALLKTAGGDDEVNVLVELACVNADVMPWLAEFVGSGEYTLNDAVMLPRNLFAHIKTREQLAWTLGIRSSTSAAYNVGGVSSSHFNDVAVSRSISTNAVLQTAATRRLMTKKSKLLEELARLEQKLDEQSSIGSEKSVSAAAAAAAAGAVPEASNQEE</sequence>
<evidence type="ECO:0000256" key="9">
    <source>
        <dbReference type="ARBA" id="ARBA00023293"/>
    </source>
</evidence>
<evidence type="ECO:0000256" key="6">
    <source>
        <dbReference type="ARBA" id="ARBA00022989"/>
    </source>
</evidence>
<proteinExistence type="predicted"/>
<feature type="region of interest" description="Disordered" evidence="11">
    <location>
        <begin position="47"/>
        <end position="97"/>
    </location>
</feature>
<dbReference type="GO" id="GO:0004383">
    <property type="term" value="F:guanylate cyclase activity"/>
    <property type="evidence" value="ECO:0007669"/>
    <property type="project" value="UniProtKB-EC"/>
</dbReference>
<reference evidence="15" key="1">
    <citation type="submission" date="2020-10" db="EMBL/GenBank/DDBJ databases">
        <title>Unveiling of a novel bifunctional photoreceptor, Dualchrome1, isolated from a cosmopolitan green alga.</title>
        <authorList>
            <person name="Suzuki S."/>
            <person name="Kawachi M."/>
        </authorList>
    </citation>
    <scope>NUCLEOTIDE SEQUENCE</scope>
    <source>
        <strain evidence="15">NIES 2893</strain>
    </source>
</reference>
<evidence type="ECO:0000313" key="16">
    <source>
        <dbReference type="Proteomes" id="UP000660262"/>
    </source>
</evidence>
<feature type="compositionally biased region" description="Low complexity" evidence="11">
    <location>
        <begin position="1446"/>
        <end position="1458"/>
    </location>
</feature>
<keyword evidence="8" id="KW-0456">Lyase</keyword>
<evidence type="ECO:0000256" key="5">
    <source>
        <dbReference type="ARBA" id="ARBA00022741"/>
    </source>
</evidence>
<feature type="compositionally biased region" description="Basic and acidic residues" evidence="11">
    <location>
        <begin position="2176"/>
        <end position="2188"/>
    </location>
</feature>
<dbReference type="EC" id="4.6.1.2" evidence="2"/>
<feature type="compositionally biased region" description="Low complexity" evidence="11">
    <location>
        <begin position="1331"/>
        <end position="1340"/>
    </location>
</feature>
<feature type="transmembrane region" description="Helical" evidence="12">
    <location>
        <begin position="1229"/>
        <end position="1252"/>
    </location>
</feature>
<keyword evidence="5" id="KW-0547">Nucleotide-binding</keyword>
<evidence type="ECO:0000256" key="8">
    <source>
        <dbReference type="ARBA" id="ARBA00023239"/>
    </source>
</evidence>
<dbReference type="Gene3D" id="3.30.200.20">
    <property type="entry name" value="Phosphorylase Kinase, domain 1"/>
    <property type="match status" value="1"/>
</dbReference>
<feature type="region of interest" description="Disordered" evidence="11">
    <location>
        <begin position="274"/>
        <end position="307"/>
    </location>
</feature>
<keyword evidence="9" id="KW-0141">cGMP biosynthesis</keyword>
<dbReference type="SUPFAM" id="SSF56112">
    <property type="entry name" value="Protein kinase-like (PK-like)"/>
    <property type="match status" value="2"/>
</dbReference>
<dbReference type="InterPro" id="IPR000719">
    <property type="entry name" value="Prot_kinase_dom"/>
</dbReference>
<evidence type="ECO:0000256" key="2">
    <source>
        <dbReference type="ARBA" id="ARBA00012202"/>
    </source>
</evidence>
<dbReference type="Proteomes" id="UP000660262">
    <property type="component" value="Unassembled WGS sequence"/>
</dbReference>
<evidence type="ECO:0000259" key="13">
    <source>
        <dbReference type="PROSITE" id="PS50011"/>
    </source>
</evidence>
<dbReference type="PANTHER" id="PTHR11920">
    <property type="entry name" value="GUANYLYL CYCLASE"/>
    <property type="match status" value="1"/>
</dbReference>
<organism evidence="15 16">
    <name type="scientific">Pycnococcus provasolii</name>
    <dbReference type="NCBI Taxonomy" id="41880"/>
    <lineage>
        <taxon>Eukaryota</taxon>
        <taxon>Viridiplantae</taxon>
        <taxon>Chlorophyta</taxon>
        <taxon>Pseudoscourfieldiophyceae</taxon>
        <taxon>Pseudoscourfieldiales</taxon>
        <taxon>Pycnococcaceae</taxon>
        <taxon>Pycnococcus</taxon>
    </lineage>
</organism>
<feature type="compositionally biased region" description="Basic and acidic residues" evidence="11">
    <location>
        <begin position="2554"/>
        <end position="2569"/>
    </location>
</feature>
<keyword evidence="16" id="KW-1185">Reference proteome</keyword>
<dbReference type="GO" id="GO:0005524">
    <property type="term" value="F:ATP binding"/>
    <property type="evidence" value="ECO:0007669"/>
    <property type="project" value="InterPro"/>
</dbReference>
<evidence type="ECO:0000256" key="3">
    <source>
        <dbReference type="ARBA" id="ARBA00022692"/>
    </source>
</evidence>
<evidence type="ECO:0000256" key="4">
    <source>
        <dbReference type="ARBA" id="ARBA00022729"/>
    </source>
</evidence>
<feature type="region of interest" description="Disordered" evidence="11">
    <location>
        <begin position="2554"/>
        <end position="2604"/>
    </location>
</feature>
<dbReference type="GO" id="GO:0004016">
    <property type="term" value="F:adenylate cyclase activity"/>
    <property type="evidence" value="ECO:0007669"/>
    <property type="project" value="TreeGrafter"/>
</dbReference>
<keyword evidence="6 12" id="KW-1133">Transmembrane helix</keyword>
<evidence type="ECO:0000313" key="15">
    <source>
        <dbReference type="EMBL" id="GHP06487.1"/>
    </source>
</evidence>
<dbReference type="GO" id="GO:0005886">
    <property type="term" value="C:plasma membrane"/>
    <property type="evidence" value="ECO:0007669"/>
    <property type="project" value="TreeGrafter"/>
</dbReference>
<dbReference type="SUPFAM" id="SSF53822">
    <property type="entry name" value="Periplasmic binding protein-like I"/>
    <property type="match status" value="1"/>
</dbReference>
<dbReference type="InterPro" id="IPR028081">
    <property type="entry name" value="Leu-bd"/>
</dbReference>
<evidence type="ECO:0000256" key="7">
    <source>
        <dbReference type="ARBA" id="ARBA00023136"/>
    </source>
</evidence>
<keyword evidence="3 12" id="KW-0812">Transmembrane</keyword>
<feature type="domain" description="Protein kinase" evidence="13">
    <location>
        <begin position="1474"/>
        <end position="1833"/>
    </location>
</feature>
<dbReference type="Pfam" id="PF00069">
    <property type="entry name" value="Pkinase"/>
    <property type="match status" value="1"/>
</dbReference>
<evidence type="ECO:0000256" key="11">
    <source>
        <dbReference type="SAM" id="MobiDB-lite"/>
    </source>
</evidence>
<dbReference type="SMART" id="SM00044">
    <property type="entry name" value="CYCc"/>
    <property type="match status" value="1"/>
</dbReference>
<dbReference type="InterPro" id="IPR001054">
    <property type="entry name" value="A/G_cyclase"/>
</dbReference>
<dbReference type="PANTHER" id="PTHR11920:SF335">
    <property type="entry name" value="GUANYLATE CYCLASE"/>
    <property type="match status" value="1"/>
</dbReference>
<name>A0A830HN66_9CHLO</name>
<keyword evidence="4" id="KW-0732">Signal</keyword>
<feature type="region of interest" description="Disordered" evidence="11">
    <location>
        <begin position="1305"/>
        <end position="1348"/>
    </location>
</feature>
<dbReference type="Gene3D" id="1.10.510.10">
    <property type="entry name" value="Transferase(Phosphotransferase) domain 1"/>
    <property type="match status" value="1"/>
</dbReference>
<dbReference type="PROSITE" id="PS00108">
    <property type="entry name" value="PROTEIN_KINASE_ST"/>
    <property type="match status" value="1"/>
</dbReference>
<feature type="domain" description="Guanylate cyclase" evidence="14">
    <location>
        <begin position="1886"/>
        <end position="2017"/>
    </location>
</feature>
<feature type="region of interest" description="Disordered" evidence="11">
    <location>
        <begin position="1595"/>
        <end position="1635"/>
    </location>
</feature>
<dbReference type="InterPro" id="IPR050401">
    <property type="entry name" value="Cyclic_nucleotide_synthase"/>
</dbReference>
<feature type="region of interest" description="Disordered" evidence="11">
    <location>
        <begin position="1421"/>
        <end position="1491"/>
    </location>
</feature>
<keyword evidence="7 12" id="KW-0472">Membrane</keyword>
<dbReference type="InterPro" id="IPR008271">
    <property type="entry name" value="Ser/Thr_kinase_AS"/>
</dbReference>
<dbReference type="Pfam" id="PF00211">
    <property type="entry name" value="Guanylate_cyc"/>
    <property type="match status" value="1"/>
</dbReference>
<feature type="compositionally biased region" description="Basic and acidic residues" evidence="11">
    <location>
        <begin position="1426"/>
        <end position="1437"/>
    </location>
</feature>
<dbReference type="EMBL" id="BNJQ01000013">
    <property type="protein sequence ID" value="GHP06487.1"/>
    <property type="molecule type" value="Genomic_DNA"/>
</dbReference>
<dbReference type="InterPro" id="IPR029787">
    <property type="entry name" value="Nucleotide_cyclase"/>
</dbReference>
<dbReference type="OrthoDB" id="548029at2759"/>
<evidence type="ECO:0000259" key="14">
    <source>
        <dbReference type="PROSITE" id="PS50125"/>
    </source>
</evidence>
<dbReference type="PROSITE" id="PS50125">
    <property type="entry name" value="GUANYLATE_CYCLASE_2"/>
    <property type="match status" value="1"/>
</dbReference>
<feature type="compositionally biased region" description="Polar residues" evidence="11">
    <location>
        <begin position="1475"/>
        <end position="1488"/>
    </location>
</feature>
<dbReference type="Gene3D" id="3.40.50.2300">
    <property type="match status" value="2"/>
</dbReference>
<feature type="coiled-coil region" evidence="10">
    <location>
        <begin position="2805"/>
        <end position="2832"/>
    </location>
</feature>
<comment type="subcellular location">
    <subcellularLocation>
        <location evidence="1">Membrane</location>
        <topology evidence="1">Single-pass membrane protein</topology>
    </subcellularLocation>
</comment>
<feature type="region of interest" description="Disordered" evidence="11">
    <location>
        <begin position="2274"/>
        <end position="2317"/>
    </location>
</feature>
<dbReference type="CDD" id="cd19978">
    <property type="entry name" value="PBP1_ABC_ligand_binding-like"/>
    <property type="match status" value="1"/>
</dbReference>
<dbReference type="PROSITE" id="PS50011">
    <property type="entry name" value="PROTEIN_KINASE_DOM"/>
    <property type="match status" value="1"/>
</dbReference>
<gene>
    <name evidence="15" type="ORF">PPROV_000523200</name>
</gene>
<keyword evidence="10" id="KW-0175">Coiled coil</keyword>
<dbReference type="GO" id="GO:0035556">
    <property type="term" value="P:intracellular signal transduction"/>
    <property type="evidence" value="ECO:0007669"/>
    <property type="project" value="InterPro"/>
</dbReference>
<dbReference type="Gene3D" id="3.30.70.1230">
    <property type="entry name" value="Nucleotide cyclase"/>
    <property type="match status" value="1"/>
</dbReference>
<feature type="compositionally biased region" description="Polar residues" evidence="11">
    <location>
        <begin position="2274"/>
        <end position="2308"/>
    </location>
</feature>
<dbReference type="GO" id="GO:0004672">
    <property type="term" value="F:protein kinase activity"/>
    <property type="evidence" value="ECO:0007669"/>
    <property type="project" value="InterPro"/>
</dbReference>
<dbReference type="GO" id="GO:0001653">
    <property type="term" value="F:peptide receptor activity"/>
    <property type="evidence" value="ECO:0007669"/>
    <property type="project" value="TreeGrafter"/>
</dbReference>
<feature type="compositionally biased region" description="Acidic residues" evidence="11">
    <location>
        <begin position="1619"/>
        <end position="1628"/>
    </location>
</feature>
<dbReference type="SMART" id="SM00220">
    <property type="entry name" value="S_TKc"/>
    <property type="match status" value="1"/>
</dbReference>
<feature type="compositionally biased region" description="Low complexity" evidence="11">
    <location>
        <begin position="2192"/>
        <end position="2207"/>
    </location>
</feature>
<accession>A0A830HN66</accession>